<name>A0A5N0TC48_9GAMM</name>
<dbReference type="PIRSF" id="PIRSF028561">
    <property type="entry name" value="Ac_Trasf"/>
    <property type="match status" value="1"/>
</dbReference>
<dbReference type="PANTHER" id="PTHR30606">
    <property type="entry name" value="LIPID A BIOSYNTHESIS LAUROYL ACYLTRANSFERASE"/>
    <property type="match status" value="1"/>
</dbReference>
<dbReference type="PANTHER" id="PTHR30606:SF9">
    <property type="entry name" value="LIPID A BIOSYNTHESIS LAUROYLTRANSFERASE"/>
    <property type="match status" value="1"/>
</dbReference>
<gene>
    <name evidence="8" type="ORF">F3N42_08785</name>
</gene>
<dbReference type="GO" id="GO:0009247">
    <property type="term" value="P:glycolipid biosynthetic process"/>
    <property type="evidence" value="ECO:0007669"/>
    <property type="project" value="UniProtKB-ARBA"/>
</dbReference>
<evidence type="ECO:0000313" key="8">
    <source>
        <dbReference type="EMBL" id="KAA9131406.1"/>
    </source>
</evidence>
<comment type="subcellular location">
    <subcellularLocation>
        <location evidence="1">Cell inner membrane</location>
    </subcellularLocation>
</comment>
<keyword evidence="4" id="KW-0808">Transferase</keyword>
<evidence type="ECO:0000256" key="3">
    <source>
        <dbReference type="ARBA" id="ARBA00022519"/>
    </source>
</evidence>
<evidence type="ECO:0000313" key="9">
    <source>
        <dbReference type="Proteomes" id="UP000325372"/>
    </source>
</evidence>
<dbReference type="Proteomes" id="UP000325372">
    <property type="component" value="Unassembled WGS sequence"/>
</dbReference>
<reference evidence="8 9" key="1">
    <citation type="submission" date="2019-09" db="EMBL/GenBank/DDBJ databases">
        <title>Wenzhouxiangella sp. Genome sequencing and assembly.</title>
        <authorList>
            <person name="Zhang R."/>
        </authorList>
    </citation>
    <scope>NUCLEOTIDE SEQUENCE [LARGE SCALE GENOMIC DNA]</scope>
    <source>
        <strain evidence="8 9">W260</strain>
    </source>
</reference>
<keyword evidence="9" id="KW-1185">Reference proteome</keyword>
<dbReference type="AlphaFoldDB" id="A0A5N0TC48"/>
<sequence>MTTEWQSRPEVASAGLVTAFARVCLFCGPRLARLMLGPVCAWFWLARGEERALSRDYLRRVLGREPRWRDTWRHFWNFSSVTLDRLFILGADGRGIDVELSGTAALDEPLDAGQGCFLLGSHLGSFEASRVARHRRPQLPLRYVQDRRQNPAITALFESLNPSLAGEVLDLGGSPNVGLKLSETLRDGALVALLGDRVRGREASVPVQFLGGTAHLPTAPWQLAMVLGVPVVLFFGLRVGAGQYRVVFERFEVPSGVARAERAAALAECAQRYADRLAARATEAPYNWFNFFDYWAER</sequence>
<keyword evidence="5 7" id="KW-0472">Membrane</keyword>
<feature type="transmembrane region" description="Helical" evidence="7">
    <location>
        <begin position="221"/>
        <end position="241"/>
    </location>
</feature>
<dbReference type="EMBL" id="VYXP01000005">
    <property type="protein sequence ID" value="KAA9131406.1"/>
    <property type="molecule type" value="Genomic_DNA"/>
</dbReference>
<dbReference type="InterPro" id="IPR004960">
    <property type="entry name" value="LipA_acyltrans"/>
</dbReference>
<dbReference type="Pfam" id="PF03279">
    <property type="entry name" value="Lip_A_acyltrans"/>
    <property type="match status" value="1"/>
</dbReference>
<keyword evidence="6" id="KW-0012">Acyltransferase</keyword>
<keyword evidence="2" id="KW-1003">Cell membrane</keyword>
<accession>A0A5N0TC48</accession>
<dbReference type="GO" id="GO:0016746">
    <property type="term" value="F:acyltransferase activity"/>
    <property type="evidence" value="ECO:0007669"/>
    <property type="project" value="UniProtKB-KW"/>
</dbReference>
<keyword evidence="3" id="KW-0997">Cell inner membrane</keyword>
<evidence type="ECO:0000256" key="5">
    <source>
        <dbReference type="ARBA" id="ARBA00023136"/>
    </source>
</evidence>
<dbReference type="RefSeq" id="WP_150864056.1">
    <property type="nucleotide sequence ID" value="NZ_VYXP01000005.1"/>
</dbReference>
<proteinExistence type="predicted"/>
<dbReference type="CDD" id="cd07984">
    <property type="entry name" value="LPLAT_LABLAT-like"/>
    <property type="match status" value="1"/>
</dbReference>
<dbReference type="GO" id="GO:0005886">
    <property type="term" value="C:plasma membrane"/>
    <property type="evidence" value="ECO:0007669"/>
    <property type="project" value="UniProtKB-SubCell"/>
</dbReference>
<evidence type="ECO:0000256" key="7">
    <source>
        <dbReference type="SAM" id="Phobius"/>
    </source>
</evidence>
<evidence type="ECO:0000256" key="1">
    <source>
        <dbReference type="ARBA" id="ARBA00004533"/>
    </source>
</evidence>
<evidence type="ECO:0008006" key="10">
    <source>
        <dbReference type="Google" id="ProtNLM"/>
    </source>
</evidence>
<dbReference type="InterPro" id="IPR014548">
    <property type="entry name" value="Ac_Trasf"/>
</dbReference>
<evidence type="ECO:0000256" key="2">
    <source>
        <dbReference type="ARBA" id="ARBA00022475"/>
    </source>
</evidence>
<organism evidence="8 9">
    <name type="scientific">Marinihelvus fidelis</name>
    <dbReference type="NCBI Taxonomy" id="2613842"/>
    <lineage>
        <taxon>Bacteria</taxon>
        <taxon>Pseudomonadati</taxon>
        <taxon>Pseudomonadota</taxon>
        <taxon>Gammaproteobacteria</taxon>
        <taxon>Chromatiales</taxon>
        <taxon>Wenzhouxiangellaceae</taxon>
        <taxon>Marinihelvus</taxon>
    </lineage>
</organism>
<keyword evidence="7" id="KW-1133">Transmembrane helix</keyword>
<comment type="caution">
    <text evidence="8">The sequence shown here is derived from an EMBL/GenBank/DDBJ whole genome shotgun (WGS) entry which is preliminary data.</text>
</comment>
<keyword evidence="7" id="KW-0812">Transmembrane</keyword>
<evidence type="ECO:0000256" key="6">
    <source>
        <dbReference type="ARBA" id="ARBA00023315"/>
    </source>
</evidence>
<protein>
    <recommendedName>
        <fullName evidence="10">Lipid A biosynthesis acyltransferase</fullName>
    </recommendedName>
</protein>
<evidence type="ECO:0000256" key="4">
    <source>
        <dbReference type="ARBA" id="ARBA00022679"/>
    </source>
</evidence>